<dbReference type="NCBIfam" id="TIGR02436">
    <property type="entry name" value="four helix bundle protein"/>
    <property type="match status" value="1"/>
</dbReference>
<reference evidence="1" key="1">
    <citation type="journal article" date="2014" name="Int. J. Syst. Evol. Microbiol.">
        <title>Complete genome sequence of Corynebacterium casei LMG S-19264T (=DSM 44701T), isolated from a smear-ripened cheese.</title>
        <authorList>
            <consortium name="US DOE Joint Genome Institute (JGI-PGF)"/>
            <person name="Walter F."/>
            <person name="Albersmeier A."/>
            <person name="Kalinowski J."/>
            <person name="Ruckert C."/>
        </authorList>
    </citation>
    <scope>NUCLEOTIDE SEQUENCE</scope>
    <source>
        <strain evidence="1">CGMCC 1.12506</strain>
    </source>
</reference>
<dbReference type="SUPFAM" id="SSF158446">
    <property type="entry name" value="IVS-encoded protein-like"/>
    <property type="match status" value="1"/>
</dbReference>
<protein>
    <recommendedName>
        <fullName evidence="3">Four helix bundle protein</fullName>
    </recommendedName>
</protein>
<comment type="caution">
    <text evidence="1">The sequence shown here is derived from an EMBL/GenBank/DDBJ whole genome shotgun (WGS) entry which is preliminary data.</text>
</comment>
<evidence type="ECO:0000313" key="1">
    <source>
        <dbReference type="EMBL" id="GGD26308.1"/>
    </source>
</evidence>
<dbReference type="InterPro" id="IPR012657">
    <property type="entry name" value="23S_rRNA-intervening_sequence"/>
</dbReference>
<sequence length="183" mass="21456">MQNSNIFPKHGGYRKLITFQKAEIIYDGTSYFCNNILNKYTRTHDQMMQAARSGKQNIAEASMASATSKETEIKLTNVARASLEELLIDYEDYMRTNNIPFWERDHPYTLRFNQINKTPNANYQTFKKAIENPNPEITTNVLRLLIKVNTYLLARQLTTLERQFTTQGGFKEKMYQSRKNHQK</sequence>
<gene>
    <name evidence="1" type="ORF">GCM10011343_15660</name>
</gene>
<dbReference type="Proteomes" id="UP000625735">
    <property type="component" value="Unassembled WGS sequence"/>
</dbReference>
<dbReference type="Gene3D" id="1.20.1440.60">
    <property type="entry name" value="23S rRNA-intervening sequence"/>
    <property type="match status" value="1"/>
</dbReference>
<accession>A0A916Y102</accession>
<organism evidence="1 2">
    <name type="scientific">Flavobacterium orientale</name>
    <dbReference type="NCBI Taxonomy" id="1756020"/>
    <lineage>
        <taxon>Bacteria</taxon>
        <taxon>Pseudomonadati</taxon>
        <taxon>Bacteroidota</taxon>
        <taxon>Flavobacteriia</taxon>
        <taxon>Flavobacteriales</taxon>
        <taxon>Flavobacteriaceae</taxon>
        <taxon>Flavobacterium</taxon>
    </lineage>
</organism>
<proteinExistence type="predicted"/>
<dbReference type="EMBL" id="BMFG01000005">
    <property type="protein sequence ID" value="GGD26308.1"/>
    <property type="molecule type" value="Genomic_DNA"/>
</dbReference>
<evidence type="ECO:0008006" key="3">
    <source>
        <dbReference type="Google" id="ProtNLM"/>
    </source>
</evidence>
<dbReference type="InterPro" id="IPR036583">
    <property type="entry name" value="23S_rRNA_IVS_sf"/>
</dbReference>
<keyword evidence="2" id="KW-1185">Reference proteome</keyword>
<reference evidence="1" key="2">
    <citation type="submission" date="2020-09" db="EMBL/GenBank/DDBJ databases">
        <authorList>
            <person name="Sun Q."/>
            <person name="Zhou Y."/>
        </authorList>
    </citation>
    <scope>NUCLEOTIDE SEQUENCE</scope>
    <source>
        <strain evidence="1">CGMCC 1.12506</strain>
    </source>
</reference>
<dbReference type="AlphaFoldDB" id="A0A916Y102"/>
<dbReference type="NCBIfam" id="TIGR04258">
    <property type="entry name" value="4helix_suffix"/>
    <property type="match status" value="1"/>
</dbReference>
<evidence type="ECO:0000313" key="2">
    <source>
        <dbReference type="Proteomes" id="UP000625735"/>
    </source>
</evidence>
<dbReference type="InterPro" id="IPR026354">
    <property type="entry name" value="4helix_suffix_dom"/>
</dbReference>
<name>A0A916Y102_9FLAO</name>